<keyword evidence="11" id="KW-1185">Reference proteome</keyword>
<dbReference type="SMART" id="SM00738">
    <property type="entry name" value="NGN"/>
    <property type="match status" value="1"/>
</dbReference>
<name>W0F156_9BACT</name>
<evidence type="ECO:0000313" key="11">
    <source>
        <dbReference type="Proteomes" id="UP000003586"/>
    </source>
</evidence>
<gene>
    <name evidence="5" type="primary">nusG</name>
    <name evidence="10" type="ORF">NIASO_11145</name>
</gene>
<dbReference type="HAMAP" id="MF_00948">
    <property type="entry name" value="NusG"/>
    <property type="match status" value="1"/>
</dbReference>
<evidence type="ECO:0000259" key="9">
    <source>
        <dbReference type="SMART" id="SM00739"/>
    </source>
</evidence>
<dbReference type="InterPro" id="IPR015869">
    <property type="entry name" value="Transcrpt_antiterm_NusG_bac_CS"/>
</dbReference>
<dbReference type="InterPro" id="IPR043425">
    <property type="entry name" value="NusG-like"/>
</dbReference>
<dbReference type="GO" id="GO:0031564">
    <property type="term" value="P:transcription antitermination"/>
    <property type="evidence" value="ECO:0007669"/>
    <property type="project" value="UniProtKB-UniRule"/>
</dbReference>
<evidence type="ECO:0000313" key="10">
    <source>
        <dbReference type="EMBL" id="AHF15568.1"/>
    </source>
</evidence>
<dbReference type="Pfam" id="PF02357">
    <property type="entry name" value="NusG"/>
    <property type="match status" value="1"/>
</dbReference>
<sequence>MEGTIITDNIAPEAPQQDTKWYVLRVVSGKEKKVKEYLDKEISRSDFDKVVKQVFLPVEKVYKVQNGKKVMRERNYYPGYVMVEVLDGKMSDDLRDLVVNTNSVIHFLGKDNPIALRKAEVNKMLGRMDEMAEAGGVSMVEPFIVGETIKIVEGPFNDFNGVIEEVNDEKKKLKVTVKIFGRSTPVELNYMQVEKIV</sequence>
<keyword evidence="2 5" id="KW-0889">Transcription antitermination</keyword>
<dbReference type="RefSeq" id="WP_008585568.1">
    <property type="nucleotide sequence ID" value="NZ_CP007035.1"/>
</dbReference>
<dbReference type="SUPFAM" id="SSF82679">
    <property type="entry name" value="N-utilization substance G protein NusG, N-terminal domain"/>
    <property type="match status" value="1"/>
</dbReference>
<dbReference type="CDD" id="cd06091">
    <property type="entry name" value="KOW_NusG"/>
    <property type="match status" value="1"/>
</dbReference>
<feature type="domain" description="KOW" evidence="9">
    <location>
        <begin position="142"/>
        <end position="169"/>
    </location>
</feature>
<evidence type="ECO:0000256" key="4">
    <source>
        <dbReference type="ARBA" id="ARBA00023163"/>
    </source>
</evidence>
<evidence type="ECO:0000256" key="1">
    <source>
        <dbReference type="ARBA" id="ARBA00022472"/>
    </source>
</evidence>
<dbReference type="Gene3D" id="3.30.70.940">
    <property type="entry name" value="NusG, N-terminal domain"/>
    <property type="match status" value="1"/>
</dbReference>
<dbReference type="KEGG" id="nso:NIASO_11145"/>
<dbReference type="PROSITE" id="PS01014">
    <property type="entry name" value="NUSG"/>
    <property type="match status" value="1"/>
</dbReference>
<organism evidence="10 11">
    <name type="scientific">Niabella soli DSM 19437</name>
    <dbReference type="NCBI Taxonomy" id="929713"/>
    <lineage>
        <taxon>Bacteria</taxon>
        <taxon>Pseudomonadati</taxon>
        <taxon>Bacteroidota</taxon>
        <taxon>Chitinophagia</taxon>
        <taxon>Chitinophagales</taxon>
        <taxon>Chitinophagaceae</taxon>
        <taxon>Niabella</taxon>
    </lineage>
</organism>
<dbReference type="PANTHER" id="PTHR30265:SF2">
    <property type="entry name" value="TRANSCRIPTION TERMINATION_ANTITERMINATION PROTEIN NUSG"/>
    <property type="match status" value="1"/>
</dbReference>
<accession>W0F156</accession>
<dbReference type="SMART" id="SM00739">
    <property type="entry name" value="KOW"/>
    <property type="match status" value="1"/>
</dbReference>
<dbReference type="SUPFAM" id="SSF50104">
    <property type="entry name" value="Translation proteins SH3-like domain"/>
    <property type="match status" value="1"/>
</dbReference>
<dbReference type="GO" id="GO:0032784">
    <property type="term" value="P:regulation of DNA-templated transcription elongation"/>
    <property type="evidence" value="ECO:0007669"/>
    <property type="project" value="InterPro"/>
</dbReference>
<dbReference type="STRING" id="929713.NIASO_11145"/>
<evidence type="ECO:0000259" key="8">
    <source>
        <dbReference type="SMART" id="SM00738"/>
    </source>
</evidence>
<keyword evidence="1 5" id="KW-0806">Transcription termination</keyword>
<feature type="domain" description="NusG-like N-terminal" evidence="8">
    <location>
        <begin position="18"/>
        <end position="128"/>
    </location>
</feature>
<dbReference type="InterPro" id="IPR001062">
    <property type="entry name" value="Transcrpt_antiterm_NusG"/>
</dbReference>
<proteinExistence type="inferred from homology"/>
<evidence type="ECO:0000256" key="2">
    <source>
        <dbReference type="ARBA" id="ARBA00022814"/>
    </source>
</evidence>
<dbReference type="Gene3D" id="2.30.30.30">
    <property type="match status" value="1"/>
</dbReference>
<dbReference type="OrthoDB" id="9809075at2"/>
<dbReference type="EMBL" id="CP007035">
    <property type="protein sequence ID" value="AHF15568.1"/>
    <property type="molecule type" value="Genomic_DNA"/>
</dbReference>
<dbReference type="HOGENOM" id="CLU_067287_1_0_10"/>
<evidence type="ECO:0000256" key="5">
    <source>
        <dbReference type="HAMAP-Rule" id="MF_00948"/>
    </source>
</evidence>
<dbReference type="PRINTS" id="PR00338">
    <property type="entry name" value="NUSGTNSCPFCT"/>
</dbReference>
<keyword evidence="4 5" id="KW-0804">Transcription</keyword>
<evidence type="ECO:0000256" key="3">
    <source>
        <dbReference type="ARBA" id="ARBA00023015"/>
    </source>
</evidence>
<dbReference type="InterPro" id="IPR036735">
    <property type="entry name" value="NGN_dom_sf"/>
</dbReference>
<reference evidence="10 11" key="1">
    <citation type="submission" date="2013-12" db="EMBL/GenBank/DDBJ databases">
        <authorList>
            <consortium name="DOE Joint Genome Institute"/>
            <person name="Eisen J."/>
            <person name="Huntemann M."/>
            <person name="Han J."/>
            <person name="Chen A."/>
            <person name="Kyrpides N."/>
            <person name="Mavromatis K."/>
            <person name="Markowitz V."/>
            <person name="Palaniappan K."/>
            <person name="Ivanova N."/>
            <person name="Schaumberg A."/>
            <person name="Pati A."/>
            <person name="Liolios K."/>
            <person name="Nordberg H.P."/>
            <person name="Cantor M.N."/>
            <person name="Hua S.X."/>
            <person name="Woyke T."/>
        </authorList>
    </citation>
    <scope>NUCLEOTIDE SEQUENCE [LARGE SCALE GENOMIC DNA]</scope>
    <source>
        <strain evidence="11">DSM 19437</strain>
    </source>
</reference>
<dbReference type="eggNOG" id="COG0250">
    <property type="taxonomic scope" value="Bacteria"/>
</dbReference>
<dbReference type="InterPro" id="IPR008991">
    <property type="entry name" value="Translation_prot_SH3-like_sf"/>
</dbReference>
<dbReference type="GO" id="GO:0005829">
    <property type="term" value="C:cytosol"/>
    <property type="evidence" value="ECO:0007669"/>
    <property type="project" value="UniProtKB-ARBA"/>
</dbReference>
<evidence type="ECO:0000256" key="7">
    <source>
        <dbReference type="RuleBase" id="RU000538"/>
    </source>
</evidence>
<dbReference type="AlphaFoldDB" id="W0F156"/>
<dbReference type="FunFam" id="2.30.30.30:FF:000002">
    <property type="entry name" value="Transcription termination/antitermination factor NusG"/>
    <property type="match status" value="1"/>
</dbReference>
<keyword evidence="3 5" id="KW-0805">Transcription regulation</keyword>
<comment type="similarity">
    <text evidence="5 7">Belongs to the NusG family.</text>
</comment>
<dbReference type="InterPro" id="IPR047050">
    <property type="entry name" value="NGN"/>
</dbReference>
<comment type="function">
    <text evidence="5 7">Participates in transcription elongation, termination and antitermination.</text>
</comment>
<dbReference type="GO" id="GO:0006353">
    <property type="term" value="P:DNA-templated transcription termination"/>
    <property type="evidence" value="ECO:0007669"/>
    <property type="project" value="UniProtKB-UniRule"/>
</dbReference>
<dbReference type="InterPro" id="IPR006645">
    <property type="entry name" value="NGN-like_dom"/>
</dbReference>
<dbReference type="Pfam" id="PF00467">
    <property type="entry name" value="KOW"/>
    <property type="match status" value="1"/>
</dbReference>
<dbReference type="CDD" id="cd09891">
    <property type="entry name" value="NGN_Bact_1"/>
    <property type="match status" value="1"/>
</dbReference>
<dbReference type="NCBIfam" id="TIGR00922">
    <property type="entry name" value="nusG"/>
    <property type="match status" value="1"/>
</dbReference>
<protein>
    <recommendedName>
        <fullName evidence="5 6">Transcription termination/antitermination protein NusG</fullName>
    </recommendedName>
</protein>
<dbReference type="GO" id="GO:0006354">
    <property type="term" value="P:DNA-templated transcription elongation"/>
    <property type="evidence" value="ECO:0007669"/>
    <property type="project" value="UniProtKB-UniRule"/>
</dbReference>
<dbReference type="InterPro" id="IPR014722">
    <property type="entry name" value="Rib_uL2_dom2"/>
</dbReference>
<evidence type="ECO:0000256" key="6">
    <source>
        <dbReference type="NCBIfam" id="TIGR00922"/>
    </source>
</evidence>
<dbReference type="PANTHER" id="PTHR30265">
    <property type="entry name" value="RHO-INTERACTING TRANSCRIPTION TERMINATION FACTOR NUSG"/>
    <property type="match status" value="1"/>
</dbReference>
<dbReference type="InterPro" id="IPR005824">
    <property type="entry name" value="KOW"/>
</dbReference>
<dbReference type="Proteomes" id="UP000003586">
    <property type="component" value="Chromosome"/>
</dbReference>